<dbReference type="AlphaFoldDB" id="A8YES6"/>
<reference evidence="2" key="1">
    <citation type="submission" date="2007-08" db="EMBL/GenBank/DDBJ databases">
        <authorList>
            <person name="Frangeul L."/>
        </authorList>
    </citation>
    <scope>NUCLEOTIDE SEQUENCE</scope>
    <source>
        <strain evidence="2">PCC 7806</strain>
    </source>
</reference>
<protein>
    <submittedName>
        <fullName evidence="2">Uncharacterized protein</fullName>
    </submittedName>
</protein>
<evidence type="ECO:0000256" key="1">
    <source>
        <dbReference type="SAM" id="MobiDB-lite"/>
    </source>
</evidence>
<gene>
    <name evidence="2" type="ORF">IPF_2972</name>
</gene>
<accession>A8YES6</accession>
<proteinExistence type="predicted"/>
<feature type="region of interest" description="Disordered" evidence="1">
    <location>
        <begin position="19"/>
        <end position="42"/>
    </location>
</feature>
<dbReference type="EMBL" id="AM778930">
    <property type="protein sequence ID" value="CAO89648.1"/>
    <property type="molecule type" value="Genomic_DNA"/>
</dbReference>
<organism evidence="2">
    <name type="scientific">Microcystis aeruginosa (strain PCC 7806)</name>
    <dbReference type="NCBI Taxonomy" id="267872"/>
    <lineage>
        <taxon>Bacteria</taxon>
        <taxon>Bacillati</taxon>
        <taxon>Cyanobacteriota</taxon>
        <taxon>Cyanophyceae</taxon>
        <taxon>Oscillatoriophycideae</taxon>
        <taxon>Chroococcales</taxon>
        <taxon>Microcystaceae</taxon>
        <taxon>Microcystis</taxon>
    </lineage>
</organism>
<sequence length="172" mass="19218">MTVSIRTFAEKFVTMNTKGLPAPDPVPSKKLPRWGAEANSSDRDGICQSFPLPLVLGGKGMKSATLLSPERPLPEFLRSAIQDRFPGKAINDLSIRYYESVEDVGYEYFNDRVLPACSDEPVVRYLGPFISYVRLGEALVLDRQDGLVVYETDRDVPCTETGPFWLVTPKSR</sequence>
<name>A8YES6_MICA7</name>
<evidence type="ECO:0000313" key="2">
    <source>
        <dbReference type="EMBL" id="CAO89648.1"/>
    </source>
</evidence>